<reference evidence="1 2" key="1">
    <citation type="journal article" date="2024" name="bioRxiv">
        <title>A reference genome for Trichogramma kaykai: A tiny desert-dwelling parasitoid wasp with competing sex-ratio distorters.</title>
        <authorList>
            <person name="Culotta J."/>
            <person name="Lindsey A.R."/>
        </authorList>
    </citation>
    <scope>NUCLEOTIDE SEQUENCE [LARGE SCALE GENOMIC DNA]</scope>
    <source>
        <strain evidence="1 2">KSX58</strain>
    </source>
</reference>
<dbReference type="Proteomes" id="UP001627154">
    <property type="component" value="Unassembled WGS sequence"/>
</dbReference>
<evidence type="ECO:0000313" key="2">
    <source>
        <dbReference type="Proteomes" id="UP001627154"/>
    </source>
</evidence>
<proteinExistence type="predicted"/>
<sequence>MHSSGSVCLGHDLSTFAAKYRARCCCCFCCSRDDDGAMIFMIPSAAPLRNCVDCAASAMNLHLFERPRPPPSAPLRLCTHTQGYNTYTIPAVVEVMVERRAETHMHVWMKRAALSVDSVLIRVP</sequence>
<protein>
    <submittedName>
        <fullName evidence="1">Uncharacterized protein</fullName>
    </submittedName>
</protein>
<evidence type="ECO:0000313" key="1">
    <source>
        <dbReference type="EMBL" id="KAL3387162.1"/>
    </source>
</evidence>
<keyword evidence="2" id="KW-1185">Reference proteome</keyword>
<name>A0ABD2W3V2_9HYME</name>
<accession>A0ABD2W3V2</accession>
<comment type="caution">
    <text evidence="1">The sequence shown here is derived from an EMBL/GenBank/DDBJ whole genome shotgun (WGS) entry which is preliminary data.</text>
</comment>
<organism evidence="1 2">
    <name type="scientific">Trichogramma kaykai</name>
    <dbReference type="NCBI Taxonomy" id="54128"/>
    <lineage>
        <taxon>Eukaryota</taxon>
        <taxon>Metazoa</taxon>
        <taxon>Ecdysozoa</taxon>
        <taxon>Arthropoda</taxon>
        <taxon>Hexapoda</taxon>
        <taxon>Insecta</taxon>
        <taxon>Pterygota</taxon>
        <taxon>Neoptera</taxon>
        <taxon>Endopterygota</taxon>
        <taxon>Hymenoptera</taxon>
        <taxon>Apocrita</taxon>
        <taxon>Proctotrupomorpha</taxon>
        <taxon>Chalcidoidea</taxon>
        <taxon>Trichogrammatidae</taxon>
        <taxon>Trichogramma</taxon>
    </lineage>
</organism>
<dbReference type="EMBL" id="JBJJXI010000139">
    <property type="protein sequence ID" value="KAL3387162.1"/>
    <property type="molecule type" value="Genomic_DNA"/>
</dbReference>
<gene>
    <name evidence="1" type="ORF">TKK_017481</name>
</gene>
<dbReference type="AlphaFoldDB" id="A0ABD2W3V2"/>